<feature type="compositionally biased region" description="Gly residues" evidence="1">
    <location>
        <begin position="130"/>
        <end position="142"/>
    </location>
</feature>
<dbReference type="OrthoDB" id="610608at2759"/>
<dbReference type="PANTHER" id="PTHR38166">
    <property type="entry name" value="C2H2-TYPE DOMAIN-CONTAINING PROTEIN-RELATED"/>
    <property type="match status" value="1"/>
</dbReference>
<keyword evidence="3" id="KW-1185">Reference proteome</keyword>
<dbReference type="eggNOG" id="ENOG502TC9C">
    <property type="taxonomic scope" value="Eukaryota"/>
</dbReference>
<dbReference type="RefSeq" id="XP_003666518.1">
    <property type="nucleotide sequence ID" value="XM_003666470.1"/>
</dbReference>
<feature type="region of interest" description="Disordered" evidence="1">
    <location>
        <begin position="75"/>
        <end position="157"/>
    </location>
</feature>
<evidence type="ECO:0000313" key="3">
    <source>
        <dbReference type="Proteomes" id="UP000007322"/>
    </source>
</evidence>
<dbReference type="Proteomes" id="UP000007322">
    <property type="component" value="Chromosome 7"/>
</dbReference>
<feature type="region of interest" description="Disordered" evidence="1">
    <location>
        <begin position="342"/>
        <end position="364"/>
    </location>
</feature>
<gene>
    <name evidence="2" type="ORF">MYCTH_2070870</name>
</gene>
<dbReference type="AlphaFoldDB" id="G2QNP9"/>
<dbReference type="OMA" id="ESTWGRT"/>
<dbReference type="EMBL" id="CP003008">
    <property type="protein sequence ID" value="AEO61273.1"/>
    <property type="molecule type" value="Genomic_DNA"/>
</dbReference>
<organism evidence="2 3">
    <name type="scientific">Thermothelomyces thermophilus (strain ATCC 42464 / BCRC 31852 / DSM 1799)</name>
    <name type="common">Sporotrichum thermophile</name>
    <dbReference type="NCBI Taxonomy" id="573729"/>
    <lineage>
        <taxon>Eukaryota</taxon>
        <taxon>Fungi</taxon>
        <taxon>Dikarya</taxon>
        <taxon>Ascomycota</taxon>
        <taxon>Pezizomycotina</taxon>
        <taxon>Sordariomycetes</taxon>
        <taxon>Sordariomycetidae</taxon>
        <taxon>Sordariales</taxon>
        <taxon>Chaetomiaceae</taxon>
        <taxon>Thermothelomyces</taxon>
    </lineage>
</organism>
<dbReference type="KEGG" id="mtm:MYCTH_2070870"/>
<feature type="compositionally biased region" description="Polar residues" evidence="1">
    <location>
        <begin position="376"/>
        <end position="392"/>
    </location>
</feature>
<name>G2QNP9_THET4</name>
<dbReference type="VEuPathDB" id="FungiDB:MYCTH_2070870"/>
<evidence type="ECO:0000313" key="2">
    <source>
        <dbReference type="EMBL" id="AEO61273.1"/>
    </source>
</evidence>
<dbReference type="STRING" id="573729.G2QNP9"/>
<reference evidence="2 3" key="1">
    <citation type="journal article" date="2011" name="Nat. Biotechnol.">
        <title>Comparative genomic analysis of the thermophilic biomass-degrading fungi Myceliophthora thermophila and Thielavia terrestris.</title>
        <authorList>
            <person name="Berka R.M."/>
            <person name="Grigoriev I.V."/>
            <person name="Otillar R."/>
            <person name="Salamov A."/>
            <person name="Grimwood J."/>
            <person name="Reid I."/>
            <person name="Ishmael N."/>
            <person name="John T."/>
            <person name="Darmond C."/>
            <person name="Moisan M.-C."/>
            <person name="Henrissat B."/>
            <person name="Coutinho P.M."/>
            <person name="Lombard V."/>
            <person name="Natvig D.O."/>
            <person name="Lindquist E."/>
            <person name="Schmutz J."/>
            <person name="Lucas S."/>
            <person name="Harris P."/>
            <person name="Powlowski J."/>
            <person name="Bellemare A."/>
            <person name="Taylor D."/>
            <person name="Butler G."/>
            <person name="de Vries R.P."/>
            <person name="Allijn I.E."/>
            <person name="van den Brink J."/>
            <person name="Ushinsky S."/>
            <person name="Storms R."/>
            <person name="Powell A.J."/>
            <person name="Paulsen I.T."/>
            <person name="Elbourne L.D.H."/>
            <person name="Baker S.E."/>
            <person name="Magnuson J."/>
            <person name="LaBoissiere S."/>
            <person name="Clutterbuck A.J."/>
            <person name="Martinez D."/>
            <person name="Wogulis M."/>
            <person name="de Leon A.L."/>
            <person name="Rey M.W."/>
            <person name="Tsang A."/>
        </authorList>
    </citation>
    <scope>NUCLEOTIDE SEQUENCE [LARGE SCALE GENOMIC DNA]</scope>
    <source>
        <strain evidence="3">ATCC 42464 / BCRC 31852 / DSM 1799</strain>
    </source>
</reference>
<protein>
    <submittedName>
        <fullName evidence="2">Uncharacterized protein</fullName>
    </submittedName>
</protein>
<proteinExistence type="predicted"/>
<dbReference type="PANTHER" id="PTHR38166:SF1">
    <property type="entry name" value="C2H2-TYPE DOMAIN-CONTAINING PROTEIN"/>
    <property type="match status" value="1"/>
</dbReference>
<dbReference type="InParanoid" id="G2QNP9"/>
<sequence length="574" mass="61530">MSDSCDEGFWRRASGPDDSMIYQVCDLVLQQAFAIPLHEIVLAGSAPMVYESVGHCLDELSRIVLQSGLGDTHLGASRSTLGTADSGGDPVWPGRGADDGFDTSNGNGDCHANGNSGRKRSNGYEHDGDGLGGGSGGGSPDGGGKRQKVLPTHQRPATAEFSCPFRKRNPVRFNVRDFQSCAVMSFPNMSQLKRAMKSKMALEEHISVSRDQICDPQEAPSRADPEDGITSGIEEVLNERKTDGKIDDWKSLWRLLFPGDAKIPEPDFVPPTELDEVYAQFYTDDSTSLLWQRIQEVLGHTGNIQPMFDAFKNYIDTVFEACRLKTCGMSYSRRRARIQAARQVASGRSPVRHAPRPHGSGHSDHSILALAASSDRTNVPESLGQPSMTETQPHILGNVPPNNSSHDRGIDGAGTTVPELRFGGGGTAAVQGSEPVMVATPAPRLHIQLESGCQGQRMAGTSRGHLDQSTRLAQTNLWADLSAIFAGRGAIDASAVLPLGSQGAHSHPEAYGQQMGDAYWPAITLDIAADNHGGQGRRFSTTDAGAVSEGDDAFQGMSEANDDGYEVVHHTRGD</sequence>
<accession>G2QNP9</accession>
<dbReference type="GeneID" id="11506505"/>
<feature type="region of interest" description="Disordered" evidence="1">
    <location>
        <begin position="376"/>
        <end position="416"/>
    </location>
</feature>
<evidence type="ECO:0000256" key="1">
    <source>
        <dbReference type="SAM" id="MobiDB-lite"/>
    </source>
</evidence>
<dbReference type="HOGENOM" id="CLU_475018_0_0_1"/>